<evidence type="ECO:0000313" key="4">
    <source>
        <dbReference type="Proteomes" id="UP000007967"/>
    </source>
</evidence>
<dbReference type="Proteomes" id="UP000007967">
    <property type="component" value="Chromosome"/>
</dbReference>
<dbReference type="RefSeq" id="WP_012923983.1">
    <property type="nucleotide sequence ID" value="NC_013729.1"/>
</dbReference>
<keyword evidence="2" id="KW-1133">Transmembrane helix</keyword>
<accession>D2PX51</accession>
<reference evidence="4" key="1">
    <citation type="submission" date="2009-09" db="EMBL/GenBank/DDBJ databases">
        <title>The complete genome of Kribbella flavida DSM 17836.</title>
        <authorList>
            <consortium name="US DOE Joint Genome Institute (JGI-PGF)"/>
            <person name="Lucas S."/>
            <person name="Copeland A."/>
            <person name="Lapidus A."/>
            <person name="Glavina del Rio T."/>
            <person name="Dalin E."/>
            <person name="Tice H."/>
            <person name="Bruce D."/>
            <person name="Goodwin L."/>
            <person name="Pitluck S."/>
            <person name="Kyrpides N."/>
            <person name="Mavromatis K."/>
            <person name="Ivanova N."/>
            <person name="Saunders E."/>
            <person name="Brettin T."/>
            <person name="Detter J.C."/>
            <person name="Han C."/>
            <person name="Larimer F."/>
            <person name="Land M."/>
            <person name="Hauser L."/>
            <person name="Markowitz V."/>
            <person name="Cheng J.-F."/>
            <person name="Hugenholtz P."/>
            <person name="Woyke T."/>
            <person name="Wu D."/>
            <person name="Pukall R."/>
            <person name="Klenk H.-P."/>
            <person name="Eisen J.A."/>
        </authorList>
    </citation>
    <scope>NUCLEOTIDE SEQUENCE [LARGE SCALE GENOMIC DNA]</scope>
    <source>
        <strain evidence="4">DSM 17836 / JCM 10339 / NBRC 14399</strain>
    </source>
</reference>
<keyword evidence="4" id="KW-1185">Reference proteome</keyword>
<feature type="region of interest" description="Disordered" evidence="1">
    <location>
        <begin position="65"/>
        <end position="85"/>
    </location>
</feature>
<dbReference type="NCBIfam" id="NF038083">
    <property type="entry name" value="CU044_5270_fam"/>
    <property type="match status" value="1"/>
</dbReference>
<dbReference type="HOGENOM" id="CLU_058211_0_0_11"/>
<name>D2PX51_KRIFD</name>
<evidence type="ECO:0000313" key="3">
    <source>
        <dbReference type="EMBL" id="ADB35431.1"/>
    </source>
</evidence>
<dbReference type="eggNOG" id="ENOG5032XGF">
    <property type="taxonomic scope" value="Bacteria"/>
</dbReference>
<dbReference type="AlphaFoldDB" id="D2PX51"/>
<feature type="region of interest" description="Disordered" evidence="1">
    <location>
        <begin position="332"/>
        <end position="363"/>
    </location>
</feature>
<dbReference type="KEGG" id="kfl:Kfla_6434"/>
<evidence type="ECO:0008006" key="5">
    <source>
        <dbReference type="Google" id="ProtNLM"/>
    </source>
</evidence>
<dbReference type="EMBL" id="CP001736">
    <property type="protein sequence ID" value="ADB35431.1"/>
    <property type="molecule type" value="Genomic_DNA"/>
</dbReference>
<keyword evidence="2" id="KW-0812">Transmembrane</keyword>
<evidence type="ECO:0000256" key="1">
    <source>
        <dbReference type="SAM" id="MobiDB-lite"/>
    </source>
</evidence>
<proteinExistence type="predicted"/>
<dbReference type="OrthoDB" id="3822522at2"/>
<organism evidence="3 4">
    <name type="scientific">Kribbella flavida (strain DSM 17836 / JCM 10339 / NBRC 14399)</name>
    <dbReference type="NCBI Taxonomy" id="479435"/>
    <lineage>
        <taxon>Bacteria</taxon>
        <taxon>Bacillati</taxon>
        <taxon>Actinomycetota</taxon>
        <taxon>Actinomycetes</taxon>
        <taxon>Propionibacteriales</taxon>
        <taxon>Kribbellaceae</taxon>
        <taxon>Kribbella</taxon>
    </lineage>
</organism>
<evidence type="ECO:0000256" key="2">
    <source>
        <dbReference type="SAM" id="Phobius"/>
    </source>
</evidence>
<dbReference type="InterPro" id="IPR047789">
    <property type="entry name" value="CU044_5270-like"/>
</dbReference>
<protein>
    <recommendedName>
        <fullName evidence="5">CU044_5270 family protein</fullName>
    </recommendedName>
</protein>
<keyword evidence="2" id="KW-0472">Membrane</keyword>
<dbReference type="STRING" id="479435.Kfla_6434"/>
<reference evidence="3 4" key="2">
    <citation type="journal article" date="2010" name="Stand. Genomic Sci.">
        <title>Complete genome sequence of Kribbella flavida type strain (IFO 14399).</title>
        <authorList>
            <person name="Pukall R."/>
            <person name="Lapidus A."/>
            <person name="Glavina Del Rio T."/>
            <person name="Copeland A."/>
            <person name="Tice H."/>
            <person name="Cheng J.-F."/>
            <person name="Lucas S."/>
            <person name="Chen F."/>
            <person name="Nolan M."/>
            <person name="LaButti K."/>
            <person name="Pati A."/>
            <person name="Ivanova N."/>
            <person name="Mavrommatis K."/>
            <person name="Mikhailova N."/>
            <person name="Pitluck S."/>
            <person name="Bruce D."/>
            <person name="Goodwin L."/>
            <person name="Land M."/>
            <person name="Hauser L."/>
            <person name="Chang Y.-J."/>
            <person name="Jeffries C.D."/>
            <person name="Chen A."/>
            <person name="Palaniappan K."/>
            <person name="Chain P."/>
            <person name="Rohde M."/>
            <person name="Goeker M."/>
            <person name="Bristow J."/>
            <person name="Eisen J.A."/>
            <person name="Markowitz V."/>
            <person name="Hugenholtz P."/>
            <person name="Kyrpides N.C."/>
            <person name="Klenk H.-P."/>
            <person name="Brettin T."/>
        </authorList>
    </citation>
    <scope>NUCLEOTIDE SEQUENCE [LARGE SCALE GENOMIC DNA]</scope>
    <source>
        <strain evidence="4">DSM 17836 / JCM 10339 / NBRC 14399</strain>
    </source>
</reference>
<feature type="transmembrane region" description="Helical" evidence="2">
    <location>
        <begin position="39"/>
        <end position="62"/>
    </location>
</feature>
<sequence>MTDLKNLLDEAAGPEPLVSDADVSADLGRARQAARRRRFTGAGLTAVAATVTLAALATPLLLSPNSGQEAATPPGQPSVSAPGASEPVRALTAGQVLLVAAAAAERAEPTSGQYFRVRVAWTRDLAVNQGKDPYKIRETMVTETWTGRAGGTAYRGTRSLGAKPATAADKAAWRRHGSPTSWNLGKTDTVVPKDQIIRSTPTRGELLELPEEADRYHALGAAGVPLSEVLALPTTPEALRARLLKDKAARAAAADNTSYLASMAAGLLQETPAPPKVRAAALRLLAGLPGAKVEQNVTDALGRKGTAVQFSFPSAWLTIRLIIDPVSGKFLSSEHGGGKSRETVGLESGWTNNKPTPPPTALR</sequence>
<gene>
    <name evidence="3" type="ordered locus">Kfla_6434</name>
</gene>